<protein>
    <recommendedName>
        <fullName evidence="4">CARDB domain-containing protein</fullName>
    </recommendedName>
</protein>
<evidence type="ECO:0000313" key="3">
    <source>
        <dbReference type="Proteomes" id="UP000070344"/>
    </source>
</evidence>
<evidence type="ECO:0008006" key="4">
    <source>
        <dbReference type="Google" id="ProtNLM"/>
    </source>
</evidence>
<dbReference type="EMBL" id="LHXV01000005">
    <property type="protein sequence ID" value="KXB01658.1"/>
    <property type="molecule type" value="Genomic_DNA"/>
</dbReference>
<reference evidence="2 3" key="1">
    <citation type="journal article" date="2016" name="Sci. Rep.">
        <title>Metabolic traits of an uncultured archaeal lineage -MSBL1- from brine pools of the Red Sea.</title>
        <authorList>
            <person name="Mwirichia R."/>
            <person name="Alam I."/>
            <person name="Rashid M."/>
            <person name="Vinu M."/>
            <person name="Ba-Alawi W."/>
            <person name="Anthony Kamau A."/>
            <person name="Kamanda Ngugi D."/>
            <person name="Goker M."/>
            <person name="Klenk H.P."/>
            <person name="Bajic V."/>
            <person name="Stingl U."/>
        </authorList>
    </citation>
    <scope>NUCLEOTIDE SEQUENCE [LARGE SCALE GENOMIC DNA]</scope>
    <source>
        <strain evidence="2">SCGC-AAA259O05</strain>
    </source>
</reference>
<name>A0A133V5D3_9EURY</name>
<evidence type="ECO:0000313" key="2">
    <source>
        <dbReference type="EMBL" id="KXB01658.1"/>
    </source>
</evidence>
<sequence length="897" mass="102373">MGFGKNAIRGVLLLTFTVFLLTTTVSASAAQTENGRPHVSVERLGFYHDGNSVASAEPGSKIKVKVKLKNVGDVEWMGGMVVSLGGPDFDNSPSFIDWVGTLPPGETRNLSKSFTMPDNRVEILGGRHKHSTRAWHRENCRTVPDWILKSDIGLVPPVENEAGGKVVDIRPMKTVRGYLAGNADGTYFPGDFLTARILAKSDGKRGRAVEDGWKRYDTREEIRSERPWYGENKLVLENKNGGRRGWTENKQEAKRKVSEMLSRPDVVDAGLENFVNRDYDWRPWWVIDGSRENGRWYKHKDQAERKADYYLEHENASNAGVENKLVDNYREWRAWWVDRDWKIELLKLKPEANVYVYSTNFDVEENVEYHPWDLKLKEGKTVTRRVYVKLGVTTDPGRYKVKLEMTPPHEGHYNPYENVKPIEFRGFFKVVEYNPVMRRIPYLCPFWKPRITSWMIQKPNAVVTKYEGSRSENIYWRGWWKLENSSYKGYTRWFRSREKAKNRRQELVGCVAGIVKGTGTETSNIAPKRRTVISGVSLEGSVTKPLHASHMFQRGTIGSGKPAFENTNITPKNIKVNSSGNITLAKRPNGDYYEGGTIVSSVMEVPRQTEDVTPEWVKGKMEADTPGGTHVKVYIRFAESPSDIRHQEWVPATSLKDNEKKGDCAQYRAVLYTEDQSSAPTLKKVKFRVLNAGGGEFYWAQKDWSGGPGHFLPENTSKFVNPKWIQGGYYAYRDPVLYHQGDTILRSSGVPRTGKAKLVPKNPRFRRLGPHSSVLLELKPKELSEDLKEKTSTMKLTPPKSYVRLEDVEFRPGHREANGKKVFVFARKGRRLTYTKVREEPRSSTILRTVTRSGGSSSTRRQRRTIWRATSRGSRQALASLSTRTTSRQIMSRITTA</sequence>
<dbReference type="Proteomes" id="UP000070344">
    <property type="component" value="Unassembled WGS sequence"/>
</dbReference>
<feature type="region of interest" description="Disordered" evidence="1">
    <location>
        <begin position="870"/>
        <end position="897"/>
    </location>
</feature>
<accession>A0A133V5D3</accession>
<dbReference type="AlphaFoldDB" id="A0A133V5D3"/>
<evidence type="ECO:0000256" key="1">
    <source>
        <dbReference type="SAM" id="MobiDB-lite"/>
    </source>
</evidence>
<keyword evidence="3" id="KW-1185">Reference proteome</keyword>
<feature type="compositionally biased region" description="Polar residues" evidence="1">
    <location>
        <begin position="873"/>
        <end position="897"/>
    </location>
</feature>
<comment type="caution">
    <text evidence="2">The sequence shown here is derived from an EMBL/GenBank/DDBJ whole genome shotgun (WGS) entry which is preliminary data.</text>
</comment>
<gene>
    <name evidence="2" type="ORF">AKJ41_00770</name>
</gene>
<proteinExistence type="predicted"/>
<organism evidence="2 3">
    <name type="scientific">candidate division MSBL1 archaeon SCGC-AAA259O05</name>
    <dbReference type="NCBI Taxonomy" id="1698271"/>
    <lineage>
        <taxon>Archaea</taxon>
        <taxon>Methanobacteriati</taxon>
        <taxon>Methanobacteriota</taxon>
        <taxon>candidate division MSBL1</taxon>
    </lineage>
</organism>